<dbReference type="PANTHER" id="PTHR24220:SF689">
    <property type="entry name" value="LIPOPROTEIN-RELEASING SYSTEM ATP-BINDING PROTEIN LOLD"/>
    <property type="match status" value="1"/>
</dbReference>
<dbReference type="InterPro" id="IPR003439">
    <property type="entry name" value="ABC_transporter-like_ATP-bd"/>
</dbReference>
<dbReference type="SMART" id="SM00382">
    <property type="entry name" value="AAA"/>
    <property type="match status" value="1"/>
</dbReference>
<dbReference type="PROSITE" id="PS00211">
    <property type="entry name" value="ABC_TRANSPORTER_1"/>
    <property type="match status" value="1"/>
</dbReference>
<dbReference type="InterPro" id="IPR003593">
    <property type="entry name" value="AAA+_ATPase"/>
</dbReference>
<dbReference type="InterPro" id="IPR015854">
    <property type="entry name" value="ABC_transpr_LolD-like"/>
</dbReference>
<keyword evidence="6" id="KW-1185">Reference proteome</keyword>
<dbReference type="GO" id="GO:0016887">
    <property type="term" value="F:ATP hydrolysis activity"/>
    <property type="evidence" value="ECO:0007669"/>
    <property type="project" value="InterPro"/>
</dbReference>
<dbReference type="GO" id="GO:0005886">
    <property type="term" value="C:plasma membrane"/>
    <property type="evidence" value="ECO:0007669"/>
    <property type="project" value="TreeGrafter"/>
</dbReference>
<dbReference type="GO" id="GO:0044874">
    <property type="term" value="P:lipoprotein localization to outer membrane"/>
    <property type="evidence" value="ECO:0007669"/>
    <property type="project" value="TreeGrafter"/>
</dbReference>
<evidence type="ECO:0000256" key="2">
    <source>
        <dbReference type="ARBA" id="ARBA00022741"/>
    </source>
</evidence>
<name>A0A840SU72_9RHOB</name>
<dbReference type="InterPro" id="IPR027417">
    <property type="entry name" value="P-loop_NTPase"/>
</dbReference>
<evidence type="ECO:0000313" key="5">
    <source>
        <dbReference type="EMBL" id="MBB5222823.1"/>
    </source>
</evidence>
<reference evidence="5 6" key="1">
    <citation type="submission" date="2020-08" db="EMBL/GenBank/DDBJ databases">
        <title>Genomic Encyclopedia of Type Strains, Phase IV (KMG-IV): sequencing the most valuable type-strain genomes for metagenomic binning, comparative biology and taxonomic classification.</title>
        <authorList>
            <person name="Goeker M."/>
        </authorList>
    </citation>
    <scope>NUCLEOTIDE SEQUENCE [LARGE SCALE GENOMIC DNA]</scope>
    <source>
        <strain evidence="5 6">DSM 101730</strain>
    </source>
</reference>
<dbReference type="RefSeq" id="WP_184150319.1">
    <property type="nucleotide sequence ID" value="NZ_JACHFM010000002.1"/>
</dbReference>
<comment type="similarity">
    <text evidence="1">Belongs to the ABC transporter superfamily.</text>
</comment>
<dbReference type="SUPFAM" id="SSF52540">
    <property type="entry name" value="P-loop containing nucleoside triphosphate hydrolases"/>
    <property type="match status" value="1"/>
</dbReference>
<protein>
    <submittedName>
        <fullName evidence="5">Putative ABC transport system ATP-binding protein</fullName>
    </submittedName>
</protein>
<dbReference type="GO" id="GO:0022857">
    <property type="term" value="F:transmembrane transporter activity"/>
    <property type="evidence" value="ECO:0007669"/>
    <property type="project" value="TreeGrafter"/>
</dbReference>
<comment type="caution">
    <text evidence="5">The sequence shown here is derived from an EMBL/GenBank/DDBJ whole genome shotgun (WGS) entry which is preliminary data.</text>
</comment>
<dbReference type="Proteomes" id="UP000549457">
    <property type="component" value="Unassembled WGS sequence"/>
</dbReference>
<dbReference type="InterPro" id="IPR017871">
    <property type="entry name" value="ABC_transporter-like_CS"/>
</dbReference>
<dbReference type="PROSITE" id="PS50893">
    <property type="entry name" value="ABC_TRANSPORTER_2"/>
    <property type="match status" value="1"/>
</dbReference>
<accession>A0A840SU72</accession>
<dbReference type="Gene3D" id="3.40.50.300">
    <property type="entry name" value="P-loop containing nucleotide triphosphate hydrolases"/>
    <property type="match status" value="1"/>
</dbReference>
<dbReference type="Pfam" id="PF00005">
    <property type="entry name" value="ABC_tran"/>
    <property type="match status" value="1"/>
</dbReference>
<keyword evidence="2" id="KW-0547">Nucleotide-binding</keyword>
<gene>
    <name evidence="5" type="ORF">HNP73_002759</name>
</gene>
<dbReference type="AlphaFoldDB" id="A0A840SU72"/>
<evidence type="ECO:0000256" key="1">
    <source>
        <dbReference type="ARBA" id="ARBA00005417"/>
    </source>
</evidence>
<dbReference type="GO" id="GO:0089705">
    <property type="term" value="P:protein localization to outer membrane"/>
    <property type="evidence" value="ECO:0007669"/>
    <property type="project" value="TreeGrafter"/>
</dbReference>
<evidence type="ECO:0000313" key="6">
    <source>
        <dbReference type="Proteomes" id="UP000549457"/>
    </source>
</evidence>
<dbReference type="EMBL" id="JACHFM010000002">
    <property type="protein sequence ID" value="MBB5222823.1"/>
    <property type="molecule type" value="Genomic_DNA"/>
</dbReference>
<sequence length="243" mass="25603">MTGIAPVARIDGLAKTRRDSERSFTLTLPRLHLAAGDRLALVGASGSGKSTLIGLLALATSPDRAERFDFWASEGNRLDAAAAWRSADERRLTDARARAIAYIPQRDGLMEFLTVAGNIRAAAELAGAGTGLDLAGIVDALGLGTLLSARPARISGGQRQRVAVACALARRPRLILADEPTAALDTENATRVMSSLCRLATEQGAAIVLATHQLALAAEYGFSVLRAESSRTGDEWATIFRPA</sequence>
<proteinExistence type="inferred from homology"/>
<evidence type="ECO:0000259" key="4">
    <source>
        <dbReference type="PROSITE" id="PS50893"/>
    </source>
</evidence>
<organism evidence="5 6">
    <name type="scientific">Amaricoccus macauensis</name>
    <dbReference type="NCBI Taxonomy" id="57001"/>
    <lineage>
        <taxon>Bacteria</taxon>
        <taxon>Pseudomonadati</taxon>
        <taxon>Pseudomonadota</taxon>
        <taxon>Alphaproteobacteria</taxon>
        <taxon>Rhodobacterales</taxon>
        <taxon>Paracoccaceae</taxon>
        <taxon>Amaricoccus</taxon>
    </lineage>
</organism>
<dbReference type="GO" id="GO:0005524">
    <property type="term" value="F:ATP binding"/>
    <property type="evidence" value="ECO:0007669"/>
    <property type="project" value="UniProtKB-KW"/>
</dbReference>
<feature type="domain" description="ABC transporter" evidence="4">
    <location>
        <begin position="8"/>
        <end position="241"/>
    </location>
</feature>
<keyword evidence="3 5" id="KW-0067">ATP-binding</keyword>
<dbReference type="PANTHER" id="PTHR24220">
    <property type="entry name" value="IMPORT ATP-BINDING PROTEIN"/>
    <property type="match status" value="1"/>
</dbReference>
<evidence type="ECO:0000256" key="3">
    <source>
        <dbReference type="ARBA" id="ARBA00022840"/>
    </source>
</evidence>